<gene>
    <name evidence="1" type="ORF">EV137_6590</name>
</gene>
<protein>
    <recommendedName>
        <fullName evidence="3">Glycolipid-binding domain-containing protein</fullName>
    </recommendedName>
</protein>
<dbReference type="SUPFAM" id="SSF159275">
    <property type="entry name" value="PA1994-like"/>
    <property type="match status" value="1"/>
</dbReference>
<evidence type="ECO:0008006" key="3">
    <source>
        <dbReference type="Google" id="ProtNLM"/>
    </source>
</evidence>
<dbReference type="Pfam" id="PF06475">
    <property type="entry name" value="Glycolipid_bind"/>
    <property type="match status" value="1"/>
</dbReference>
<dbReference type="EMBL" id="SODU01000004">
    <property type="protein sequence ID" value="TDW83788.1"/>
    <property type="molecule type" value="Genomic_DNA"/>
</dbReference>
<organism evidence="1 2">
    <name type="scientific">Kribbella pratensis</name>
    <dbReference type="NCBI Taxonomy" id="2512112"/>
    <lineage>
        <taxon>Bacteria</taxon>
        <taxon>Bacillati</taxon>
        <taxon>Actinomycetota</taxon>
        <taxon>Actinomycetes</taxon>
        <taxon>Propionibacteriales</taxon>
        <taxon>Kribbellaceae</taxon>
        <taxon>Kribbella</taxon>
    </lineage>
</organism>
<comment type="caution">
    <text evidence="1">The sequence shown here is derived from an EMBL/GenBank/DDBJ whole genome shotgun (WGS) entry which is preliminary data.</text>
</comment>
<evidence type="ECO:0000313" key="2">
    <source>
        <dbReference type="Proteomes" id="UP000295060"/>
    </source>
</evidence>
<keyword evidence="2" id="KW-1185">Reference proteome</keyword>
<evidence type="ECO:0000313" key="1">
    <source>
        <dbReference type="EMBL" id="TDW83788.1"/>
    </source>
</evidence>
<sequence length="189" mass="20574">MLLSPLPTAASWTHRGVRVGFEVLFAGAGWLRGRTSAREGGATWYVGYDITVDADWATESVHAVNSTVSGDLEVVLTRSPDGRWTVNGVARPDLDGCRDVDFESSAVTNTLPVHRLPFVPGTAVDVPAAFVQAEDLTVVRLEQRYTLTSSGEHGHVFHYESATFDFECELTFDASGLVLDYPGIATRDR</sequence>
<proteinExistence type="predicted"/>
<dbReference type="RefSeq" id="WP_134132026.1">
    <property type="nucleotide sequence ID" value="NZ_SODU01000004.1"/>
</dbReference>
<dbReference type="Proteomes" id="UP000295060">
    <property type="component" value="Unassembled WGS sequence"/>
</dbReference>
<reference evidence="1 2" key="1">
    <citation type="submission" date="2019-03" db="EMBL/GenBank/DDBJ databases">
        <title>Genomic Encyclopedia of Type Strains, Phase III (KMG-III): the genomes of soil and plant-associated and newly described type strains.</title>
        <authorList>
            <person name="Whitman W."/>
        </authorList>
    </citation>
    <scope>NUCLEOTIDE SEQUENCE [LARGE SCALE GENOMIC DNA]</scope>
    <source>
        <strain evidence="1 2">VKMAc-2574</strain>
    </source>
</reference>
<dbReference type="InterPro" id="IPR009467">
    <property type="entry name" value="Glycolipid-bd_prot_put"/>
</dbReference>
<name>A0ABY2F5Y8_9ACTN</name>
<accession>A0ABY2F5Y8</accession>